<proteinExistence type="predicted"/>
<gene>
    <name evidence="1" type="ORF">IE4872_CH03768</name>
</gene>
<reference evidence="1 2" key="1">
    <citation type="submission" date="2016-09" db="EMBL/GenBank/DDBJ databases">
        <title>The complete genome sequences of Rhizobium gallicum, symbiovars gallicum and phaseoli, symbionts associated to common bean (Phaseolus vulgaris).</title>
        <authorList>
            <person name="Bustos P."/>
            <person name="Santamaria R.I."/>
            <person name="Perez-Carrascal O.M."/>
            <person name="Juarez S."/>
            <person name="Lozano L."/>
            <person name="Martinez-Flores I."/>
            <person name="Martinez-Romero E."/>
            <person name="Cevallos M."/>
            <person name="Romero D."/>
            <person name="Davila G."/>
            <person name="Gonzalez V."/>
        </authorList>
    </citation>
    <scope>NUCLEOTIDE SEQUENCE [LARGE SCALE GENOMIC DNA]</scope>
    <source>
        <strain evidence="1 2">IE4872</strain>
    </source>
</reference>
<dbReference type="EMBL" id="CP017101">
    <property type="protein sequence ID" value="APO69359.1"/>
    <property type="molecule type" value="Genomic_DNA"/>
</dbReference>
<dbReference type="Proteomes" id="UP000184749">
    <property type="component" value="Chromosome"/>
</dbReference>
<accession>A0A1L5NNG5</accession>
<sequence length="72" mass="7951">MRTLPSLLSRCRTEAFSHIRMRPNSLSHKASYDGIGLPAKALHLLPSPARQAGSQLDQKLILARSALRDDKS</sequence>
<dbReference type="AlphaFoldDB" id="A0A1L5NNG5"/>
<dbReference type="STRING" id="56730.IE4872_CH03768"/>
<organism evidence="1 2">
    <name type="scientific">Rhizobium gallicum</name>
    <dbReference type="NCBI Taxonomy" id="56730"/>
    <lineage>
        <taxon>Bacteria</taxon>
        <taxon>Pseudomonadati</taxon>
        <taxon>Pseudomonadota</taxon>
        <taxon>Alphaproteobacteria</taxon>
        <taxon>Hyphomicrobiales</taxon>
        <taxon>Rhizobiaceae</taxon>
        <taxon>Rhizobium/Agrobacterium group</taxon>
        <taxon>Rhizobium</taxon>
    </lineage>
</organism>
<name>A0A1L5NNG5_9HYPH</name>
<evidence type="ECO:0000313" key="2">
    <source>
        <dbReference type="Proteomes" id="UP000184749"/>
    </source>
</evidence>
<evidence type="ECO:0000313" key="1">
    <source>
        <dbReference type="EMBL" id="APO69359.1"/>
    </source>
</evidence>
<protein>
    <submittedName>
        <fullName evidence="1">Uncharacterized protein</fullName>
    </submittedName>
</protein>